<dbReference type="GO" id="GO:0005789">
    <property type="term" value="C:endoplasmic reticulum membrane"/>
    <property type="evidence" value="ECO:0007669"/>
    <property type="project" value="UniProtKB-SubCell"/>
</dbReference>
<accession>D8M9N4</accession>
<feature type="transmembrane region" description="Helical" evidence="15">
    <location>
        <begin position="6"/>
        <end position="24"/>
    </location>
</feature>
<evidence type="ECO:0000256" key="13">
    <source>
        <dbReference type="ARBA" id="ARBA00023136"/>
    </source>
</evidence>
<keyword evidence="17" id="KW-1185">Reference proteome</keyword>
<evidence type="ECO:0000256" key="14">
    <source>
        <dbReference type="ARBA" id="ARBA00023315"/>
    </source>
</evidence>
<evidence type="ECO:0000313" key="16">
    <source>
        <dbReference type="EMBL" id="CBK24773.2"/>
    </source>
</evidence>
<dbReference type="GO" id="GO:0004144">
    <property type="term" value="F:diacylglycerol O-acyltransferase activity"/>
    <property type="evidence" value="ECO:0007669"/>
    <property type="project" value="UniProtKB-EC"/>
</dbReference>
<keyword evidence="7" id="KW-0808">Transferase</keyword>
<evidence type="ECO:0000256" key="15">
    <source>
        <dbReference type="SAM" id="Phobius"/>
    </source>
</evidence>
<keyword evidence="13 15" id="KW-0472">Membrane</keyword>
<dbReference type="GO" id="GO:0006071">
    <property type="term" value="P:glycerol metabolic process"/>
    <property type="evidence" value="ECO:0007669"/>
    <property type="project" value="UniProtKB-KW"/>
</dbReference>
<dbReference type="EMBL" id="FN668689">
    <property type="protein sequence ID" value="CBK24773.2"/>
    <property type="molecule type" value="Genomic_DNA"/>
</dbReference>
<comment type="pathway">
    <text evidence="3">Lipid metabolism.</text>
</comment>
<dbReference type="PANTHER" id="PTHR12317">
    <property type="entry name" value="DIACYLGLYCEROL O-ACYLTRANSFERASE"/>
    <property type="match status" value="1"/>
</dbReference>
<protein>
    <recommendedName>
        <fullName evidence="5">diacylglycerol O-acyltransferase</fullName>
        <ecNumber evidence="5">2.3.1.20</ecNumber>
    </recommendedName>
</protein>
<dbReference type="Pfam" id="PF03982">
    <property type="entry name" value="DAGAT"/>
    <property type="match status" value="1"/>
</dbReference>
<gene>
    <name evidence="16" type="ORF">GSBLH_T00006816001</name>
</gene>
<sequence length="184" mass="21189">MYVFAVEIVSLLSAIILLCQGALYKRNIQDHRNLIMYKLLKLSIFVFFFFPIAHAFHFLIPFILLYFISFMKDPELHTGRPSRWFYNLPIWKKIAAAKNSSIVRTTILPPGSYIFAAHPHGVLPFGICLNIGTNASDIHILFPRILFRGVALLAERIAAPPRSIVFSKMAAQRSYYQEVQMNHY</sequence>
<comment type="pathway">
    <text evidence="2">Glycerolipid metabolism; triacylglycerol biosynthesis.</text>
</comment>
<keyword evidence="10" id="KW-0256">Endoplasmic reticulum</keyword>
<evidence type="ECO:0000256" key="6">
    <source>
        <dbReference type="ARBA" id="ARBA00022516"/>
    </source>
</evidence>
<dbReference type="GO" id="GO:0019432">
    <property type="term" value="P:triglyceride biosynthetic process"/>
    <property type="evidence" value="ECO:0007669"/>
    <property type="project" value="TreeGrafter"/>
</dbReference>
<dbReference type="OrthoDB" id="264532at2759"/>
<evidence type="ECO:0000313" key="17">
    <source>
        <dbReference type="Proteomes" id="UP000008312"/>
    </source>
</evidence>
<dbReference type="InParanoid" id="D8M9N4"/>
<keyword evidence="11 15" id="KW-1133">Transmembrane helix</keyword>
<dbReference type="GeneID" id="24922940"/>
<keyword evidence="8 15" id="KW-0812">Transmembrane</keyword>
<dbReference type="InterPro" id="IPR007130">
    <property type="entry name" value="DAGAT"/>
</dbReference>
<evidence type="ECO:0000256" key="12">
    <source>
        <dbReference type="ARBA" id="ARBA00023098"/>
    </source>
</evidence>
<name>D8M9N4_BLAHO</name>
<evidence type="ECO:0000256" key="4">
    <source>
        <dbReference type="ARBA" id="ARBA00005420"/>
    </source>
</evidence>
<evidence type="ECO:0000256" key="1">
    <source>
        <dbReference type="ARBA" id="ARBA00004477"/>
    </source>
</evidence>
<reference evidence="16" key="1">
    <citation type="submission" date="2010-02" db="EMBL/GenBank/DDBJ databases">
        <title>Sequencing and annotation of the Blastocystis hominis genome.</title>
        <authorList>
            <person name="Wincker P."/>
        </authorList>
    </citation>
    <scope>NUCLEOTIDE SEQUENCE</scope>
    <source>
        <strain evidence="16">Singapore isolate B</strain>
    </source>
</reference>
<evidence type="ECO:0000256" key="9">
    <source>
        <dbReference type="ARBA" id="ARBA00022798"/>
    </source>
</evidence>
<keyword evidence="14" id="KW-0012">Acyltransferase</keyword>
<evidence type="ECO:0000256" key="7">
    <source>
        <dbReference type="ARBA" id="ARBA00022679"/>
    </source>
</evidence>
<evidence type="ECO:0000256" key="3">
    <source>
        <dbReference type="ARBA" id="ARBA00005189"/>
    </source>
</evidence>
<dbReference type="RefSeq" id="XP_012898821.1">
    <property type="nucleotide sequence ID" value="XM_013043367.1"/>
</dbReference>
<keyword evidence="9" id="KW-0319">Glycerol metabolism</keyword>
<evidence type="ECO:0000256" key="10">
    <source>
        <dbReference type="ARBA" id="ARBA00022824"/>
    </source>
</evidence>
<dbReference type="Proteomes" id="UP000008312">
    <property type="component" value="Unassembled WGS sequence"/>
</dbReference>
<evidence type="ECO:0000256" key="5">
    <source>
        <dbReference type="ARBA" id="ARBA00013244"/>
    </source>
</evidence>
<keyword evidence="6" id="KW-0444">Lipid biosynthesis</keyword>
<proteinExistence type="inferred from homology"/>
<keyword evidence="12" id="KW-0443">Lipid metabolism</keyword>
<comment type="similarity">
    <text evidence="4">Belongs to the diacylglycerol acyltransferase family.</text>
</comment>
<dbReference type="EC" id="2.3.1.20" evidence="5"/>
<evidence type="ECO:0000256" key="11">
    <source>
        <dbReference type="ARBA" id="ARBA00022989"/>
    </source>
</evidence>
<evidence type="ECO:0000256" key="8">
    <source>
        <dbReference type="ARBA" id="ARBA00022692"/>
    </source>
</evidence>
<feature type="transmembrane region" description="Helical" evidence="15">
    <location>
        <begin position="44"/>
        <end position="68"/>
    </location>
</feature>
<dbReference type="PANTHER" id="PTHR12317:SF0">
    <property type="entry name" value="ACYLTRANSFERASE"/>
    <property type="match status" value="1"/>
</dbReference>
<evidence type="ECO:0000256" key="2">
    <source>
        <dbReference type="ARBA" id="ARBA00004771"/>
    </source>
</evidence>
<organism evidence="16">
    <name type="scientific">Blastocystis hominis</name>
    <dbReference type="NCBI Taxonomy" id="12968"/>
    <lineage>
        <taxon>Eukaryota</taxon>
        <taxon>Sar</taxon>
        <taxon>Stramenopiles</taxon>
        <taxon>Bigyra</taxon>
        <taxon>Opalozoa</taxon>
        <taxon>Opalinata</taxon>
        <taxon>Blastocystidae</taxon>
        <taxon>Blastocystis</taxon>
    </lineage>
</organism>
<comment type="subcellular location">
    <subcellularLocation>
        <location evidence="1">Endoplasmic reticulum membrane</location>
        <topology evidence="1">Multi-pass membrane protein</topology>
    </subcellularLocation>
</comment>
<dbReference type="AlphaFoldDB" id="D8M9N4"/>